<evidence type="ECO:0000256" key="8">
    <source>
        <dbReference type="ARBA" id="ARBA00048807"/>
    </source>
</evidence>
<comment type="similarity">
    <text evidence="2 9">Belongs to the PTPS family. QueD subfamily.</text>
</comment>
<dbReference type="Gene3D" id="3.30.479.10">
    <property type="entry name" value="6-pyruvoyl tetrahydropterin synthase/QueD"/>
    <property type="match status" value="1"/>
</dbReference>
<evidence type="ECO:0000256" key="9">
    <source>
        <dbReference type="PIRNR" id="PIRNR006113"/>
    </source>
</evidence>
<dbReference type="UniPathway" id="UPA00391"/>
<evidence type="ECO:0000256" key="1">
    <source>
        <dbReference type="ARBA" id="ARBA00005061"/>
    </source>
</evidence>
<keyword evidence="4 9" id="KW-0479">Metal-binding</keyword>
<feature type="binding site" evidence="11">
    <location>
        <position position="38"/>
    </location>
    <ligand>
        <name>Zn(2+)</name>
        <dbReference type="ChEBI" id="CHEBI:29105"/>
    </ligand>
</feature>
<evidence type="ECO:0000313" key="12">
    <source>
        <dbReference type="EMBL" id="PWJ42826.1"/>
    </source>
</evidence>
<keyword evidence="13" id="KW-1185">Reference proteome</keyword>
<dbReference type="Pfam" id="PF01242">
    <property type="entry name" value="PTPS"/>
    <property type="match status" value="1"/>
</dbReference>
<evidence type="ECO:0000256" key="4">
    <source>
        <dbReference type="ARBA" id="ARBA00022723"/>
    </source>
</evidence>
<evidence type="ECO:0000256" key="3">
    <source>
        <dbReference type="ARBA" id="ARBA00018141"/>
    </source>
</evidence>
<dbReference type="SUPFAM" id="SSF55620">
    <property type="entry name" value="Tetrahydrobiopterin biosynthesis enzymes-like"/>
    <property type="match status" value="1"/>
</dbReference>
<comment type="caution">
    <text evidence="12">The sequence shown here is derived from an EMBL/GenBank/DDBJ whole genome shotgun (WGS) entry which is preliminary data.</text>
</comment>
<proteinExistence type="inferred from homology"/>
<feature type="active site" description="Charge relay system" evidence="10">
    <location>
        <position position="115"/>
    </location>
</feature>
<dbReference type="FunFam" id="3.30.479.10:FF:000001">
    <property type="entry name" value="6-carboxy-5,6,7,8-tetrahydropterin synthase"/>
    <property type="match status" value="1"/>
</dbReference>
<feature type="binding site" evidence="11">
    <location>
        <position position="36"/>
    </location>
    <ligand>
        <name>Zn(2+)</name>
        <dbReference type="ChEBI" id="CHEBI:29105"/>
    </ligand>
</feature>
<gene>
    <name evidence="12" type="ORF">BC781_102372</name>
</gene>
<dbReference type="PIRSF" id="PIRSF006113">
    <property type="entry name" value="PTP_synth"/>
    <property type="match status" value="1"/>
</dbReference>
<feature type="active site" description="Charge relay system" evidence="10">
    <location>
        <position position="76"/>
    </location>
</feature>
<protein>
    <recommendedName>
        <fullName evidence="3 9">6-carboxy-5,6,7,8-tetrahydropterin synthase</fullName>
        <ecNumber evidence="9">4.-.-.-</ecNumber>
    </recommendedName>
</protein>
<keyword evidence="5 9" id="KW-0671">Queuosine biosynthesis</keyword>
<evidence type="ECO:0000256" key="11">
    <source>
        <dbReference type="PIRSR" id="PIRSR006113-2"/>
    </source>
</evidence>
<comment type="catalytic activity">
    <reaction evidence="8 9">
        <text>7,8-dihydroneopterin 3'-triphosphate + H2O = 6-carboxy-5,6,7,8-tetrahydropterin + triphosphate + acetaldehyde + 2 H(+)</text>
        <dbReference type="Rhea" id="RHEA:27966"/>
        <dbReference type="ChEBI" id="CHEBI:15343"/>
        <dbReference type="ChEBI" id="CHEBI:15377"/>
        <dbReference type="ChEBI" id="CHEBI:15378"/>
        <dbReference type="ChEBI" id="CHEBI:18036"/>
        <dbReference type="ChEBI" id="CHEBI:58462"/>
        <dbReference type="ChEBI" id="CHEBI:61032"/>
        <dbReference type="EC" id="4.1.2.50"/>
    </reaction>
</comment>
<organism evidence="12 13">
    <name type="scientific">Sediminitomix flava</name>
    <dbReference type="NCBI Taxonomy" id="379075"/>
    <lineage>
        <taxon>Bacteria</taxon>
        <taxon>Pseudomonadati</taxon>
        <taxon>Bacteroidota</taxon>
        <taxon>Cytophagia</taxon>
        <taxon>Cytophagales</taxon>
        <taxon>Flammeovirgaceae</taxon>
        <taxon>Sediminitomix</taxon>
    </lineage>
</organism>
<dbReference type="InterPro" id="IPR038418">
    <property type="entry name" value="6-PTP_synth/QueD_sf"/>
</dbReference>
<dbReference type="GO" id="GO:0070497">
    <property type="term" value="F:6-carboxytetrahydropterin synthase activity"/>
    <property type="evidence" value="ECO:0007669"/>
    <property type="project" value="UniProtKB-EC"/>
</dbReference>
<dbReference type="PANTHER" id="PTHR12589:SF7">
    <property type="entry name" value="6-PYRUVOYL TETRAHYDROBIOPTERIN SYNTHASE"/>
    <property type="match status" value="1"/>
</dbReference>
<dbReference type="NCBIfam" id="TIGR03367">
    <property type="entry name" value="queuosine_QueD"/>
    <property type="match status" value="1"/>
</dbReference>
<dbReference type="PANTHER" id="PTHR12589">
    <property type="entry name" value="PYRUVOYL TETRAHYDROBIOPTERIN SYNTHASE"/>
    <property type="match status" value="1"/>
</dbReference>
<comment type="pathway">
    <text evidence="1 9">Purine metabolism; 7-cyano-7-deazaguanine biosynthesis.</text>
</comment>
<keyword evidence="6 9" id="KW-0862">Zinc</keyword>
<dbReference type="InterPro" id="IPR007115">
    <property type="entry name" value="6-PTP_synth/QueD"/>
</dbReference>
<evidence type="ECO:0000313" key="13">
    <source>
        <dbReference type="Proteomes" id="UP000245535"/>
    </source>
</evidence>
<comment type="cofactor">
    <cofactor evidence="9 11">
        <name>Zn(2+)</name>
        <dbReference type="ChEBI" id="CHEBI:29105"/>
    </cofactor>
    <text evidence="9 11">Binds 1 zinc ion per subunit.</text>
</comment>
<dbReference type="Proteomes" id="UP000245535">
    <property type="component" value="Unassembled WGS sequence"/>
</dbReference>
<evidence type="ECO:0000256" key="7">
    <source>
        <dbReference type="ARBA" id="ARBA00023239"/>
    </source>
</evidence>
<dbReference type="EMBL" id="QGDO01000002">
    <property type="protein sequence ID" value="PWJ42826.1"/>
    <property type="molecule type" value="Genomic_DNA"/>
</dbReference>
<accession>A0A315ZB63</accession>
<name>A0A315ZB63_SEDFL</name>
<evidence type="ECO:0000256" key="5">
    <source>
        <dbReference type="ARBA" id="ARBA00022785"/>
    </source>
</evidence>
<dbReference type="AlphaFoldDB" id="A0A315ZB63"/>
<evidence type="ECO:0000256" key="10">
    <source>
        <dbReference type="PIRSR" id="PIRSR006113-1"/>
    </source>
</evidence>
<dbReference type="EC" id="4.-.-.-" evidence="9"/>
<feature type="binding site" evidence="11">
    <location>
        <position position="21"/>
    </location>
    <ligand>
        <name>Zn(2+)</name>
        <dbReference type="ChEBI" id="CHEBI:29105"/>
    </ligand>
</feature>
<evidence type="ECO:0000256" key="6">
    <source>
        <dbReference type="ARBA" id="ARBA00022833"/>
    </source>
</evidence>
<evidence type="ECO:0000256" key="2">
    <source>
        <dbReference type="ARBA" id="ARBA00008900"/>
    </source>
</evidence>
<dbReference type="GO" id="GO:0046872">
    <property type="term" value="F:metal ion binding"/>
    <property type="evidence" value="ECO:0007669"/>
    <property type="project" value="UniProtKB-KW"/>
</dbReference>
<reference evidence="12 13" key="1">
    <citation type="submission" date="2018-03" db="EMBL/GenBank/DDBJ databases">
        <title>Genomic Encyclopedia of Archaeal and Bacterial Type Strains, Phase II (KMG-II): from individual species to whole genera.</title>
        <authorList>
            <person name="Goeker M."/>
        </authorList>
    </citation>
    <scope>NUCLEOTIDE SEQUENCE [LARGE SCALE GENOMIC DNA]</scope>
    <source>
        <strain evidence="12 13">DSM 28229</strain>
    </source>
</reference>
<feature type="active site" description="Proton acceptor" evidence="10">
    <location>
        <position position="32"/>
    </location>
</feature>
<keyword evidence="7 9" id="KW-0456">Lyase</keyword>
<dbReference type="GO" id="GO:0008616">
    <property type="term" value="P:tRNA queuosine(34) biosynthetic process"/>
    <property type="evidence" value="ECO:0007669"/>
    <property type="project" value="UniProtKB-KW"/>
</dbReference>
<sequence length="126" mass="14596">MGLDLYLAMEIFKEFTFEAAHHLPNMPEGHPCGRLHGHSWKAVIYLKDEIKQPYGWVMDFGDIAKKFEPIREQLDHNYLNNIEGLENPTSEVIAKWVWDKLKPELEALSRVTIYETVDCAATYTGE</sequence>